<gene>
    <name evidence="1" type="ORF">I9054_009390</name>
</gene>
<sequence>MVQTVQDQLPNRHQLAAQELIQVSASLERIYLDQLYYLKAVNADNFFQFDHAQHKLGIANQLLQIKFDETAGLSFEFDQDKLAHLSESPHYPKRLIQYVSQEVFFYTKSYDEIHPTDLKTKAQILRQTLIEQIFDWIDGENRVEQYLYNINQADAEQIDRILIHYNYFDHAYISDFAQYGKAIPLSVEINIKHLLLINSVLGQTFLSIQQFIPKFYQAIFALDQFLPKHFFRIFKVFHPESLRLCEIEQYFTSYQLLSKHAQEFPQMLAYAKHMKRGFWQYQDLLSKQHFLQAEDEYWELDQLVKLPIFALKRTVNWLYKQNEQVNDWISRHITDVNVRVTITVLSLIDTSKISPEVILAVLKYFKNSAARLFLIECHSFAITNEWQNHPKNSRYRFIESVSEHKSQHKLISNSYLYIEEWLDFATLILGDQAQSYKKIFVKISRVVQAFMLFVQHIANQLPAPLIRFIDPQLQQHPDFFIQMREHNIQVDDFRKKFKHINTDRMPHYSIYDSFVLDYVMHLFNTHHEIERNVTWSGLYQQAKRWHLHNDLVTTMSKLKEKITVDSWDRISPMQKIYFEDWCYEELNSLQRITQESVVFKHCLAVSYSTRIVEREYAAFHMSNIAEPNQVMTLGCYYKLGQLSFDQLRLPNNHIPDQSYISKALAFIENVNQHLKWKSSIQPNEELGNL</sequence>
<dbReference type="AlphaFoldDB" id="A0A8I1AHS7"/>
<reference evidence="1" key="1">
    <citation type="submission" date="2022-02" db="EMBL/GenBank/DDBJ databases">
        <title>Characterization of Tn125 harboring carbapenem-resistant Acinetobacter bereziniae clinical isolates.</title>
        <authorList>
            <person name="Wong N.-K."/>
            <person name="Pan Q."/>
        </authorList>
    </citation>
    <scope>NUCLEOTIDE SEQUENCE</scope>
    <source>
        <strain evidence="1">GD03393</strain>
    </source>
</reference>
<name>A0A8I1AHS7_ACIBZ</name>
<dbReference type="RefSeq" id="WP_151781464.1">
    <property type="nucleotide sequence ID" value="NZ_BKNL01000066.1"/>
</dbReference>
<protein>
    <submittedName>
        <fullName evidence="1">Uncharacterized protein</fullName>
    </submittedName>
</protein>
<evidence type="ECO:0000313" key="2">
    <source>
        <dbReference type="Proteomes" id="UP000644140"/>
    </source>
</evidence>
<dbReference type="EMBL" id="CP092085">
    <property type="protein sequence ID" value="UUN99635.1"/>
    <property type="molecule type" value="Genomic_DNA"/>
</dbReference>
<evidence type="ECO:0000313" key="1">
    <source>
        <dbReference type="EMBL" id="UUN99635.1"/>
    </source>
</evidence>
<proteinExistence type="predicted"/>
<dbReference type="Proteomes" id="UP000644140">
    <property type="component" value="Chromosome"/>
</dbReference>
<accession>A0A8I1AHS7</accession>
<organism evidence="1 2">
    <name type="scientific">Acinetobacter bereziniae</name>
    <name type="common">Acinetobacter genomosp. 10</name>
    <dbReference type="NCBI Taxonomy" id="106648"/>
    <lineage>
        <taxon>Bacteria</taxon>
        <taxon>Pseudomonadati</taxon>
        <taxon>Pseudomonadota</taxon>
        <taxon>Gammaproteobacteria</taxon>
        <taxon>Moraxellales</taxon>
        <taxon>Moraxellaceae</taxon>
        <taxon>Acinetobacter</taxon>
    </lineage>
</organism>